<reference evidence="2 3" key="1">
    <citation type="submission" date="2023-03" db="EMBL/GenBank/DDBJ databases">
        <title>High-quality genome of Scylla paramamosain provides insights in environmental adaptation.</title>
        <authorList>
            <person name="Zhang L."/>
        </authorList>
    </citation>
    <scope>NUCLEOTIDE SEQUENCE [LARGE SCALE GENOMIC DNA]</scope>
    <source>
        <strain evidence="2">LZ_2023a</strain>
        <tissue evidence="2">Muscle</tissue>
    </source>
</reference>
<dbReference type="AlphaFoldDB" id="A0AAW0UEM9"/>
<organism evidence="2 3">
    <name type="scientific">Scylla paramamosain</name>
    <name type="common">Mud crab</name>
    <dbReference type="NCBI Taxonomy" id="85552"/>
    <lineage>
        <taxon>Eukaryota</taxon>
        <taxon>Metazoa</taxon>
        <taxon>Ecdysozoa</taxon>
        <taxon>Arthropoda</taxon>
        <taxon>Crustacea</taxon>
        <taxon>Multicrustacea</taxon>
        <taxon>Malacostraca</taxon>
        <taxon>Eumalacostraca</taxon>
        <taxon>Eucarida</taxon>
        <taxon>Decapoda</taxon>
        <taxon>Pleocyemata</taxon>
        <taxon>Brachyura</taxon>
        <taxon>Eubrachyura</taxon>
        <taxon>Portunoidea</taxon>
        <taxon>Portunidae</taxon>
        <taxon>Portuninae</taxon>
        <taxon>Scylla</taxon>
    </lineage>
</organism>
<protein>
    <submittedName>
        <fullName evidence="2">Uncharacterized protein</fullName>
    </submittedName>
</protein>
<evidence type="ECO:0000313" key="2">
    <source>
        <dbReference type="EMBL" id="KAK8397147.1"/>
    </source>
</evidence>
<comment type="caution">
    <text evidence="2">The sequence shown here is derived from an EMBL/GenBank/DDBJ whole genome shotgun (WGS) entry which is preliminary data.</text>
</comment>
<proteinExistence type="predicted"/>
<accession>A0AAW0UEM9</accession>
<sequence>MRTRSVEGRQPPKHTVSSAEKYAFGVLPKAAMRPDLTAANLLSAGGSASTPARWAATSDGSALTTAWGNSAGADIVRPVDTRQQTALTSGQLFSSTTPEGFGEDCGLISPALSTWHSSAVGPNSFLVQPLLAEARFLRLLGRRLPGTSPGLLVILLDISVIVGLWDSAAVHVFATSADCACVSRQFAPLLPEARECDSYATRLGCLVTGKAAELCISFPPSTTDDYDLLKQALLTGFSKNRQEFKCAKIRGFYISMTQEVATQGYASFQANRVPSCKARCVHDEVSQLWRGGPHSTTLPKNPRAFKDHLTPTTPQYKVRFCVEDRSVPGFTVAGTINGFWPSTIIRDTGCSGVVVSEEMLSDIDPSLFPKVKVSDYLGHVDEFPVVRCYLWCPFYMGCTDAVRAPIKFATALVGNIPGVNDPRQSNEEPPSDDSGQTEQDPIDTPAAATNKDDDLAFRMSWSFCC</sequence>
<feature type="region of interest" description="Disordered" evidence="1">
    <location>
        <begin position="419"/>
        <end position="451"/>
    </location>
</feature>
<gene>
    <name evidence="2" type="ORF">O3P69_004682</name>
</gene>
<dbReference type="EMBL" id="JARAKH010000014">
    <property type="protein sequence ID" value="KAK8397147.1"/>
    <property type="molecule type" value="Genomic_DNA"/>
</dbReference>
<dbReference type="Proteomes" id="UP001487740">
    <property type="component" value="Unassembled WGS sequence"/>
</dbReference>
<keyword evidence="3" id="KW-1185">Reference proteome</keyword>
<name>A0AAW0UEM9_SCYPA</name>
<evidence type="ECO:0000313" key="3">
    <source>
        <dbReference type="Proteomes" id="UP001487740"/>
    </source>
</evidence>
<evidence type="ECO:0000256" key="1">
    <source>
        <dbReference type="SAM" id="MobiDB-lite"/>
    </source>
</evidence>